<evidence type="ECO:0000256" key="10">
    <source>
        <dbReference type="SAM" id="SignalP"/>
    </source>
</evidence>
<evidence type="ECO:0000256" key="4">
    <source>
        <dbReference type="ARBA" id="ARBA00022723"/>
    </source>
</evidence>
<dbReference type="GO" id="GO:0042597">
    <property type="term" value="C:periplasmic space"/>
    <property type="evidence" value="ECO:0007669"/>
    <property type="project" value="InterPro"/>
</dbReference>
<evidence type="ECO:0000256" key="8">
    <source>
        <dbReference type="ARBA" id="ARBA00023136"/>
    </source>
</evidence>
<keyword evidence="2" id="KW-1003">Cell membrane</keyword>
<keyword evidence="6 9" id="KW-1133">Transmembrane helix</keyword>
<evidence type="ECO:0000259" key="11">
    <source>
        <dbReference type="Pfam" id="PF04234"/>
    </source>
</evidence>
<dbReference type="Proteomes" id="UP000193083">
    <property type="component" value="Unassembled WGS sequence"/>
</dbReference>
<feature type="transmembrane region" description="Helical" evidence="9">
    <location>
        <begin position="226"/>
        <end position="246"/>
    </location>
</feature>
<sequence length="537" mass="55790">MPRTPSRRVICLIGARLIAVLMILAALAGTAAAHASLNSTSPADGAVIESAPAIYRLTFSEPVAPLSLRIVRPDGSNLPLDKFALRGNVVEISPPSELDRGTHVLSWRVVSADGHPIGGSVVFSIGEPSTVAPVVQETVDWTVRGLLWLSKVALYVGLFIGVGGVFAIRVLMPGLFRGRPLFVAAIAIGILGAIVSVGLQGLDALEAPLPRFFDAIVWSTGLGTSYGNTVASALVAFAFGVLGLGISGLSGGIVAVAGLLATGTSLAISGHASAASPQWLMRPTVFAHVAAVAAWIGALMPLGLALHAKDTVAVPALKRFSRAIPAFVALLVLAGAILTVVQVGNPKAVFDTAYGQVFLVKLTLLAGLFALVAANRWVLTKPTESGDPSATRRLVRSIVVETLIALAIFGAVAAWRFTPPPRALAAAAAAPATTHIHTEKAMADLTVIPGRTGKVSVTAMLMTGDFGALDAKDVTFVFSNAKAGIEPFKRKAAKPGDGTWLAEDVVLPLPGEWTVRVDILITDFEMARIEGKIQIRP</sequence>
<feature type="transmembrane region" description="Helical" evidence="9">
    <location>
        <begin position="253"/>
        <end position="273"/>
    </location>
</feature>
<feature type="transmembrane region" description="Helical" evidence="9">
    <location>
        <begin position="152"/>
        <end position="172"/>
    </location>
</feature>
<dbReference type="GO" id="GO:0005886">
    <property type="term" value="C:plasma membrane"/>
    <property type="evidence" value="ECO:0007669"/>
    <property type="project" value="UniProtKB-SubCell"/>
</dbReference>
<feature type="signal peptide" evidence="10">
    <location>
        <begin position="1"/>
        <end position="35"/>
    </location>
</feature>
<dbReference type="GO" id="GO:0046688">
    <property type="term" value="P:response to copper ion"/>
    <property type="evidence" value="ECO:0007669"/>
    <property type="project" value="InterPro"/>
</dbReference>
<dbReference type="InterPro" id="IPR014756">
    <property type="entry name" value="Ig_E-set"/>
</dbReference>
<name>A0A1X7NFR4_9HYPH</name>
<reference evidence="13 14" key="1">
    <citation type="submission" date="2017-04" db="EMBL/GenBank/DDBJ databases">
        <authorList>
            <person name="Afonso C.L."/>
            <person name="Miller P.J."/>
            <person name="Scott M.A."/>
            <person name="Spackman E."/>
            <person name="Goraichik I."/>
            <person name="Dimitrov K.M."/>
            <person name="Suarez D.L."/>
            <person name="Swayne D.E."/>
        </authorList>
    </citation>
    <scope>NUCLEOTIDE SEQUENCE [LARGE SCALE GENOMIC DNA]</scope>
    <source>
        <strain evidence="13 14">B5P</strain>
    </source>
</reference>
<feature type="transmembrane region" description="Helical" evidence="9">
    <location>
        <begin position="394"/>
        <end position="415"/>
    </location>
</feature>
<dbReference type="PANTHER" id="PTHR34820">
    <property type="entry name" value="INNER MEMBRANE PROTEIN YEBZ"/>
    <property type="match status" value="1"/>
</dbReference>
<evidence type="ECO:0000256" key="9">
    <source>
        <dbReference type="SAM" id="Phobius"/>
    </source>
</evidence>
<dbReference type="GO" id="GO:0006825">
    <property type="term" value="P:copper ion transport"/>
    <property type="evidence" value="ECO:0007669"/>
    <property type="project" value="InterPro"/>
</dbReference>
<dbReference type="EMBL" id="FXBL01000004">
    <property type="protein sequence ID" value="SMH36576.1"/>
    <property type="molecule type" value="Genomic_DNA"/>
</dbReference>
<dbReference type="Gene3D" id="2.60.40.1220">
    <property type="match status" value="1"/>
</dbReference>
<evidence type="ECO:0000313" key="13">
    <source>
        <dbReference type="EMBL" id="SMH36576.1"/>
    </source>
</evidence>
<comment type="subcellular location">
    <subcellularLocation>
        <location evidence="1">Cell membrane</location>
        <topology evidence="1">Multi-pass membrane protein</topology>
    </subcellularLocation>
</comment>
<evidence type="ECO:0000256" key="6">
    <source>
        <dbReference type="ARBA" id="ARBA00022989"/>
    </source>
</evidence>
<evidence type="ECO:0000256" key="2">
    <source>
        <dbReference type="ARBA" id="ARBA00022475"/>
    </source>
</evidence>
<keyword evidence="8 9" id="KW-0472">Membrane</keyword>
<dbReference type="InterPro" id="IPR008457">
    <property type="entry name" value="Cu-R_CopD_dom"/>
</dbReference>
<dbReference type="Pfam" id="PF05425">
    <property type="entry name" value="CopD"/>
    <property type="match status" value="1"/>
</dbReference>
<evidence type="ECO:0000313" key="14">
    <source>
        <dbReference type="Proteomes" id="UP000193083"/>
    </source>
</evidence>
<organism evidence="13 14">
    <name type="scientific">Mesorhizobium australicum</name>
    <dbReference type="NCBI Taxonomy" id="536018"/>
    <lineage>
        <taxon>Bacteria</taxon>
        <taxon>Pseudomonadati</taxon>
        <taxon>Pseudomonadota</taxon>
        <taxon>Alphaproteobacteria</taxon>
        <taxon>Hyphomicrobiales</taxon>
        <taxon>Phyllobacteriaceae</taxon>
        <taxon>Mesorhizobium</taxon>
    </lineage>
</organism>
<dbReference type="InterPro" id="IPR014755">
    <property type="entry name" value="Cu-Rt/internalin_Ig-like"/>
</dbReference>
<gene>
    <name evidence="13" type="ORF">SAMN02982922_1790</name>
</gene>
<feature type="transmembrane region" description="Helical" evidence="9">
    <location>
        <begin position="181"/>
        <end position="202"/>
    </location>
</feature>
<dbReference type="InterPro" id="IPR032694">
    <property type="entry name" value="CopC/D"/>
</dbReference>
<keyword evidence="14" id="KW-1185">Reference proteome</keyword>
<evidence type="ECO:0000256" key="1">
    <source>
        <dbReference type="ARBA" id="ARBA00004651"/>
    </source>
</evidence>
<keyword evidence="4" id="KW-0479">Metal-binding</keyword>
<evidence type="ECO:0000256" key="5">
    <source>
        <dbReference type="ARBA" id="ARBA00022729"/>
    </source>
</evidence>
<feature type="transmembrane region" description="Helical" evidence="9">
    <location>
        <begin position="285"/>
        <end position="308"/>
    </location>
</feature>
<dbReference type="GO" id="GO:0005507">
    <property type="term" value="F:copper ion binding"/>
    <property type="evidence" value="ECO:0007669"/>
    <property type="project" value="InterPro"/>
</dbReference>
<dbReference type="SUPFAM" id="SSF81296">
    <property type="entry name" value="E set domains"/>
    <property type="match status" value="1"/>
</dbReference>
<keyword evidence="5 10" id="KW-0732">Signal</keyword>
<evidence type="ECO:0000256" key="7">
    <source>
        <dbReference type="ARBA" id="ARBA00023008"/>
    </source>
</evidence>
<dbReference type="InterPro" id="IPR007348">
    <property type="entry name" value="CopC_dom"/>
</dbReference>
<accession>A0A1X7NFR4</accession>
<feature type="transmembrane region" description="Helical" evidence="9">
    <location>
        <begin position="353"/>
        <end position="374"/>
    </location>
</feature>
<keyword evidence="3 9" id="KW-0812">Transmembrane</keyword>
<dbReference type="Pfam" id="PF04234">
    <property type="entry name" value="CopC"/>
    <property type="match status" value="1"/>
</dbReference>
<evidence type="ECO:0000259" key="12">
    <source>
        <dbReference type="Pfam" id="PF05425"/>
    </source>
</evidence>
<feature type="chain" id="PRO_5013118366" evidence="10">
    <location>
        <begin position="36"/>
        <end position="537"/>
    </location>
</feature>
<feature type="domain" description="CopC" evidence="11">
    <location>
        <begin position="34"/>
        <end position="125"/>
    </location>
</feature>
<dbReference type="AlphaFoldDB" id="A0A1X7NFR4"/>
<feature type="transmembrane region" description="Helical" evidence="9">
    <location>
        <begin position="320"/>
        <end position="341"/>
    </location>
</feature>
<protein>
    <submittedName>
        <fullName evidence="13">Copper transport protein</fullName>
    </submittedName>
</protein>
<proteinExistence type="predicted"/>
<evidence type="ECO:0000256" key="3">
    <source>
        <dbReference type="ARBA" id="ARBA00022692"/>
    </source>
</evidence>
<keyword evidence="7" id="KW-0186">Copper</keyword>
<dbReference type="PANTHER" id="PTHR34820:SF4">
    <property type="entry name" value="INNER MEMBRANE PROTEIN YEBZ"/>
    <property type="match status" value="1"/>
</dbReference>
<feature type="domain" description="Copper resistance protein D" evidence="12">
    <location>
        <begin position="316"/>
        <end position="415"/>
    </location>
</feature>